<feature type="transmembrane region" description="Helical" evidence="16">
    <location>
        <begin position="310"/>
        <end position="336"/>
    </location>
</feature>
<dbReference type="FunFam" id="3.30.200.20:FF:000394">
    <property type="entry name" value="Leucine-rich repeat receptor-like protein kinase"/>
    <property type="match status" value="1"/>
</dbReference>
<dbReference type="InterPro" id="IPR017441">
    <property type="entry name" value="Protein_kinase_ATP_BS"/>
</dbReference>
<dbReference type="GO" id="GO:0004674">
    <property type="term" value="F:protein serine/threonine kinase activity"/>
    <property type="evidence" value="ECO:0007669"/>
    <property type="project" value="UniProtKB-KW"/>
</dbReference>
<evidence type="ECO:0000256" key="14">
    <source>
        <dbReference type="ARBA" id="ARBA00023170"/>
    </source>
</evidence>
<dbReference type="OMA" id="CYEGAYM"/>
<dbReference type="InterPro" id="IPR001245">
    <property type="entry name" value="Ser-Thr/Tyr_kinase_cat_dom"/>
</dbReference>
<dbReference type="AlphaFoldDB" id="A0A7N0UY99"/>
<proteinExistence type="predicted"/>
<dbReference type="FunFam" id="1.10.510.10:FF:000146">
    <property type="entry name" value="LRR receptor-like serine/threonine-protein kinase IOS1"/>
    <property type="match status" value="1"/>
</dbReference>
<evidence type="ECO:0000256" key="10">
    <source>
        <dbReference type="ARBA" id="ARBA00022777"/>
    </source>
</evidence>
<evidence type="ECO:0000256" key="8">
    <source>
        <dbReference type="ARBA" id="ARBA00022737"/>
    </source>
</evidence>
<evidence type="ECO:0000256" key="16">
    <source>
        <dbReference type="SAM" id="Phobius"/>
    </source>
</evidence>
<keyword evidence="4" id="KW-0433">Leucine-rich repeat</keyword>
<keyword evidence="9 15" id="KW-0547">Nucleotide-binding</keyword>
<evidence type="ECO:0000256" key="4">
    <source>
        <dbReference type="ARBA" id="ARBA00022614"/>
    </source>
</evidence>
<evidence type="ECO:0000256" key="3">
    <source>
        <dbReference type="ARBA" id="ARBA00022553"/>
    </source>
</evidence>
<evidence type="ECO:0000256" key="1">
    <source>
        <dbReference type="ARBA" id="ARBA00004167"/>
    </source>
</evidence>
<keyword evidence="10" id="KW-0418">Kinase</keyword>
<evidence type="ECO:0000259" key="17">
    <source>
        <dbReference type="PROSITE" id="PS50011"/>
    </source>
</evidence>
<dbReference type="PROSITE" id="PS00108">
    <property type="entry name" value="PROTEIN_KINASE_ST"/>
    <property type="match status" value="1"/>
</dbReference>
<protein>
    <recommendedName>
        <fullName evidence="17">Protein kinase domain-containing protein</fullName>
    </recommendedName>
</protein>
<evidence type="ECO:0000256" key="2">
    <source>
        <dbReference type="ARBA" id="ARBA00022527"/>
    </source>
</evidence>
<dbReference type="PRINTS" id="PR00019">
    <property type="entry name" value="LEURICHRPT"/>
</dbReference>
<evidence type="ECO:0000256" key="11">
    <source>
        <dbReference type="ARBA" id="ARBA00022840"/>
    </source>
</evidence>
<keyword evidence="6 16" id="KW-0812">Transmembrane</keyword>
<keyword evidence="2" id="KW-0723">Serine/threonine-protein kinase</keyword>
<sequence>MLYRYDYDVYDRIWNTVDWSDSFSSIATDGTVSLNVFNPPSQVMSTAVTPINASKPLEFDLTSVKPGDEYYFYMYFAELQTLAKDDLREIDIFVSNTHFYGPFTPAPLQTVTVYSTSPQPAAVPMNVSIRMTAKSTLPPILNAVEVYSLIDTSQLETDSKDAQAVNNIKSTYNVSRIWQGDPCAPQNYSWDGLACSFSDSKPPRIISLNLSSSGLSGEISNNISGLVMLQKLDLSNNNLTGTVPDFLSKLSSLSSLNLSGNNLTGTVPADLVKKSKAGSLTLNIEGNHNLCLSSPCTAGGTGGNKKKSSLVIPIVAAVAGVLILIILSLVVVFCLVKKRRPQKALHPSDNIGASNAPVMIPPPVPFTDTRDHEKIESPNQRFTYAEVLQITNNFSRVIGRGGFGTVFHGHLGDVQVAVKMLSPSSSQGYKEFKAEAQILMKVHHRNLTSLIGFCDEGDKMGLIYEFMAQGDLHSHISNKNPQHLTWEDRLQISLDAAQGLEYLHNGCKPPIVHRDIKSTNILLNDKFEAKLADFGLSRACPPDADQTGVMPTMVAGTPGYLDPEYYHTQQLHEKSDVFSFGIVLLEVITSKPVIASSPDRTHLSKWVSQAISAQGDVKAILDPRLRGDYDTNSVWKAVEVAMTCVSHASNQRPTMSQVVIELSQCLNMEKARKNEGFTSGTVDSVEMVSLGIDNAYAPSAR</sequence>
<evidence type="ECO:0000256" key="13">
    <source>
        <dbReference type="ARBA" id="ARBA00023136"/>
    </source>
</evidence>
<dbReference type="Gene3D" id="1.10.510.10">
    <property type="entry name" value="Transferase(Phosphotransferase) domain 1"/>
    <property type="match status" value="1"/>
</dbReference>
<keyword evidence="13 16" id="KW-0472">Membrane</keyword>
<dbReference type="Pfam" id="PF07714">
    <property type="entry name" value="PK_Tyr_Ser-Thr"/>
    <property type="match status" value="1"/>
</dbReference>
<dbReference type="GO" id="GO:0005524">
    <property type="term" value="F:ATP binding"/>
    <property type="evidence" value="ECO:0007669"/>
    <property type="project" value="UniProtKB-UniRule"/>
</dbReference>
<keyword evidence="8" id="KW-0677">Repeat</keyword>
<name>A0A7N0UY99_KALFE</name>
<evidence type="ECO:0000256" key="9">
    <source>
        <dbReference type="ARBA" id="ARBA00022741"/>
    </source>
</evidence>
<dbReference type="Gramene" id="Kaladp0092s0180.1.v1.1">
    <property type="protein sequence ID" value="Kaladp0092s0180.1.v1.1"/>
    <property type="gene ID" value="Kaladp0092s0180.v1.1"/>
</dbReference>
<feature type="binding site" evidence="15">
    <location>
        <position position="419"/>
    </location>
    <ligand>
        <name>ATP</name>
        <dbReference type="ChEBI" id="CHEBI:30616"/>
    </ligand>
</feature>
<accession>A0A7N0UY99</accession>
<reference evidence="18" key="1">
    <citation type="submission" date="2021-01" db="UniProtKB">
        <authorList>
            <consortium name="EnsemblPlants"/>
        </authorList>
    </citation>
    <scope>IDENTIFICATION</scope>
</reference>
<dbReference type="PANTHER" id="PTHR45631:SF202">
    <property type="entry name" value="SENESCENCE-INDUCED RECEPTOR-LIKE SERINE_THREONINE-PROTEIN KINASE"/>
    <property type="match status" value="1"/>
</dbReference>
<dbReference type="PROSITE" id="PS00107">
    <property type="entry name" value="PROTEIN_KINASE_ATP"/>
    <property type="match status" value="1"/>
</dbReference>
<evidence type="ECO:0000256" key="12">
    <source>
        <dbReference type="ARBA" id="ARBA00022989"/>
    </source>
</evidence>
<keyword evidence="19" id="KW-1185">Reference proteome</keyword>
<dbReference type="Pfam" id="PF12819">
    <property type="entry name" value="Malectin_like"/>
    <property type="match status" value="1"/>
</dbReference>
<dbReference type="PROSITE" id="PS50011">
    <property type="entry name" value="PROTEIN_KINASE_DOM"/>
    <property type="match status" value="1"/>
</dbReference>
<dbReference type="SUPFAM" id="SSF56112">
    <property type="entry name" value="Protein kinase-like (PK-like)"/>
    <property type="match status" value="1"/>
</dbReference>
<dbReference type="Gene3D" id="3.30.200.20">
    <property type="entry name" value="Phosphorylase Kinase, domain 1"/>
    <property type="match status" value="1"/>
</dbReference>
<dbReference type="GO" id="GO:0016020">
    <property type="term" value="C:membrane"/>
    <property type="evidence" value="ECO:0007669"/>
    <property type="project" value="UniProtKB-SubCell"/>
</dbReference>
<keyword evidence="7" id="KW-0732">Signal</keyword>
<dbReference type="PANTHER" id="PTHR45631">
    <property type="entry name" value="OS07G0107800 PROTEIN-RELATED"/>
    <property type="match status" value="1"/>
</dbReference>
<evidence type="ECO:0000256" key="5">
    <source>
        <dbReference type="ARBA" id="ARBA00022679"/>
    </source>
</evidence>
<dbReference type="InterPro" id="IPR025875">
    <property type="entry name" value="Leu-rich_rpt_4"/>
</dbReference>
<evidence type="ECO:0000313" key="18">
    <source>
        <dbReference type="EnsemblPlants" id="Kaladp0092s0180.1.v1.1"/>
    </source>
</evidence>
<dbReference type="InterPro" id="IPR000719">
    <property type="entry name" value="Prot_kinase_dom"/>
</dbReference>
<evidence type="ECO:0000256" key="6">
    <source>
        <dbReference type="ARBA" id="ARBA00022692"/>
    </source>
</evidence>
<keyword evidence="11 15" id="KW-0067">ATP-binding</keyword>
<dbReference type="SUPFAM" id="SSF52058">
    <property type="entry name" value="L domain-like"/>
    <property type="match status" value="1"/>
</dbReference>
<dbReference type="FunFam" id="3.80.10.10:FF:000129">
    <property type="entry name" value="Leucine-rich repeat receptor-like kinase"/>
    <property type="match status" value="1"/>
</dbReference>
<dbReference type="InterPro" id="IPR011009">
    <property type="entry name" value="Kinase-like_dom_sf"/>
</dbReference>
<evidence type="ECO:0000313" key="19">
    <source>
        <dbReference type="Proteomes" id="UP000594263"/>
    </source>
</evidence>
<evidence type="ECO:0000256" key="7">
    <source>
        <dbReference type="ARBA" id="ARBA00022729"/>
    </source>
</evidence>
<comment type="subcellular location">
    <subcellularLocation>
        <location evidence="1">Membrane</location>
        <topology evidence="1">Single-pass membrane protein</topology>
    </subcellularLocation>
</comment>
<dbReference type="Gene3D" id="3.80.10.10">
    <property type="entry name" value="Ribonuclease Inhibitor"/>
    <property type="match status" value="1"/>
</dbReference>
<keyword evidence="5" id="KW-0808">Transferase</keyword>
<dbReference type="InterPro" id="IPR032675">
    <property type="entry name" value="LRR_dom_sf"/>
</dbReference>
<dbReference type="InterPro" id="IPR024788">
    <property type="entry name" value="Malectin-like_Carb-bd_dom"/>
</dbReference>
<dbReference type="Proteomes" id="UP000594263">
    <property type="component" value="Unplaced"/>
</dbReference>
<dbReference type="SMART" id="SM00220">
    <property type="entry name" value="S_TKc"/>
    <property type="match status" value="1"/>
</dbReference>
<organism evidence="18 19">
    <name type="scientific">Kalanchoe fedtschenkoi</name>
    <name type="common">Lavender scallops</name>
    <name type="synonym">South American air plant</name>
    <dbReference type="NCBI Taxonomy" id="63787"/>
    <lineage>
        <taxon>Eukaryota</taxon>
        <taxon>Viridiplantae</taxon>
        <taxon>Streptophyta</taxon>
        <taxon>Embryophyta</taxon>
        <taxon>Tracheophyta</taxon>
        <taxon>Spermatophyta</taxon>
        <taxon>Magnoliopsida</taxon>
        <taxon>eudicotyledons</taxon>
        <taxon>Gunneridae</taxon>
        <taxon>Pentapetalae</taxon>
        <taxon>Saxifragales</taxon>
        <taxon>Crassulaceae</taxon>
        <taxon>Kalanchoe</taxon>
    </lineage>
</organism>
<feature type="domain" description="Protein kinase" evidence="17">
    <location>
        <begin position="392"/>
        <end position="666"/>
    </location>
</feature>
<dbReference type="Pfam" id="PF12799">
    <property type="entry name" value="LRR_4"/>
    <property type="match status" value="1"/>
</dbReference>
<dbReference type="CDD" id="cd14066">
    <property type="entry name" value="STKc_IRAK"/>
    <property type="match status" value="1"/>
</dbReference>
<dbReference type="EnsemblPlants" id="Kaladp0092s0180.1.v1.1">
    <property type="protein sequence ID" value="Kaladp0092s0180.1.v1.1"/>
    <property type="gene ID" value="Kaladp0092s0180.v1.1"/>
</dbReference>
<keyword evidence="3" id="KW-0597">Phosphoprotein</keyword>
<keyword evidence="12 16" id="KW-1133">Transmembrane helix</keyword>
<dbReference type="InterPro" id="IPR008271">
    <property type="entry name" value="Ser/Thr_kinase_AS"/>
</dbReference>
<keyword evidence="14" id="KW-0675">Receptor</keyword>
<evidence type="ECO:0000256" key="15">
    <source>
        <dbReference type="PROSITE-ProRule" id="PRU10141"/>
    </source>
</evidence>